<feature type="signal peptide" evidence="1">
    <location>
        <begin position="1"/>
        <end position="23"/>
    </location>
</feature>
<feature type="chain" id="PRO_5020327330" evidence="1">
    <location>
        <begin position="24"/>
        <end position="215"/>
    </location>
</feature>
<evidence type="ECO:0000313" key="2">
    <source>
        <dbReference type="EMBL" id="RXK58995.1"/>
    </source>
</evidence>
<protein>
    <submittedName>
        <fullName evidence="2">Uncharacterized protein</fullName>
    </submittedName>
</protein>
<proteinExistence type="predicted"/>
<evidence type="ECO:0000313" key="3">
    <source>
        <dbReference type="Proteomes" id="UP000290204"/>
    </source>
</evidence>
<evidence type="ECO:0000256" key="1">
    <source>
        <dbReference type="SAM" id="SignalP"/>
    </source>
</evidence>
<reference evidence="2 3" key="1">
    <citation type="submission" date="2019-01" db="EMBL/GenBank/DDBJ databases">
        <title>Lacibacter sp. strain TTM-7.</title>
        <authorList>
            <person name="Chen W.-M."/>
        </authorList>
    </citation>
    <scope>NUCLEOTIDE SEQUENCE [LARGE SCALE GENOMIC DNA]</scope>
    <source>
        <strain evidence="2 3">TTM-7</strain>
    </source>
</reference>
<gene>
    <name evidence="2" type="ORF">ESA94_16565</name>
</gene>
<sequence>MKASQKALLFVMLYIMTNLNGYSQDTLFENVYKSFVDNYASNLSRGNDFSNSFRNSSTSTFSKANPVFVKIFQTEKSKRDSIATFRFLFDSVMNRFMKQDIWIDSPFNIAEQTNIMGKPLLLFCECLTPTYKLMLIKQDKSLIENGIFDSCFSKLKSDEELLKQLQQLANAAPPNKKINPGLFLERFLFTQCAAIREFELFARRSILEQNFSRPD</sequence>
<organism evidence="2 3">
    <name type="scientific">Lacibacter luteus</name>
    <dbReference type="NCBI Taxonomy" id="2508719"/>
    <lineage>
        <taxon>Bacteria</taxon>
        <taxon>Pseudomonadati</taxon>
        <taxon>Bacteroidota</taxon>
        <taxon>Chitinophagia</taxon>
        <taxon>Chitinophagales</taxon>
        <taxon>Chitinophagaceae</taxon>
        <taxon>Lacibacter</taxon>
    </lineage>
</organism>
<dbReference type="AlphaFoldDB" id="A0A4Q1CGT4"/>
<dbReference type="RefSeq" id="WP_129132051.1">
    <property type="nucleotide sequence ID" value="NZ_SDHW01000005.1"/>
</dbReference>
<dbReference type="Proteomes" id="UP000290204">
    <property type="component" value="Unassembled WGS sequence"/>
</dbReference>
<keyword evidence="3" id="KW-1185">Reference proteome</keyword>
<comment type="caution">
    <text evidence="2">The sequence shown here is derived from an EMBL/GenBank/DDBJ whole genome shotgun (WGS) entry which is preliminary data.</text>
</comment>
<keyword evidence="1" id="KW-0732">Signal</keyword>
<dbReference type="EMBL" id="SDHW01000005">
    <property type="protein sequence ID" value="RXK58995.1"/>
    <property type="molecule type" value="Genomic_DNA"/>
</dbReference>
<name>A0A4Q1CGT4_9BACT</name>
<accession>A0A4Q1CGT4</accession>